<dbReference type="GO" id="GO:0016020">
    <property type="term" value="C:membrane"/>
    <property type="evidence" value="ECO:0007669"/>
    <property type="project" value="UniProtKB-SubCell"/>
</dbReference>
<evidence type="ECO:0000256" key="1">
    <source>
        <dbReference type="ARBA" id="ARBA00004167"/>
    </source>
</evidence>
<dbReference type="eggNOG" id="COG0330">
    <property type="taxonomic scope" value="Bacteria"/>
</dbReference>
<reference evidence="6 7" key="1">
    <citation type="journal article" date="2011" name="Stand. Genomic Sci.">
        <title>Complete genome sequence of Nitratifractor salsuginis type strain (E9I37-1).</title>
        <authorList>
            <person name="Anderson I."/>
            <person name="Sikorski J."/>
            <person name="Zeytun A."/>
            <person name="Nolan M."/>
            <person name="Lapidus A."/>
            <person name="Lucas S."/>
            <person name="Hammon N."/>
            <person name="Deshpande S."/>
            <person name="Cheng J.F."/>
            <person name="Tapia R."/>
            <person name="Han C."/>
            <person name="Goodwin L."/>
            <person name="Pitluck S."/>
            <person name="Liolios K."/>
            <person name="Pagani I."/>
            <person name="Ivanova N."/>
            <person name="Huntemann M."/>
            <person name="Mavromatis K."/>
            <person name="Ovchinikova G."/>
            <person name="Pati A."/>
            <person name="Chen A."/>
            <person name="Palaniappan K."/>
            <person name="Land M."/>
            <person name="Hauser L."/>
            <person name="Brambilla E.M."/>
            <person name="Ngatchou-Djao O.D."/>
            <person name="Rohde M."/>
            <person name="Tindall B.J."/>
            <person name="Goker M."/>
            <person name="Detter J.C."/>
            <person name="Woyke T."/>
            <person name="Bristow J."/>
            <person name="Eisen J.A."/>
            <person name="Markowitz V."/>
            <person name="Hugenholtz P."/>
            <person name="Klenk H.P."/>
            <person name="Kyrpides N.C."/>
        </authorList>
    </citation>
    <scope>NUCLEOTIDE SEQUENCE [LARGE SCALE GENOMIC DNA]</scope>
    <source>
        <strain evidence="7">DSM 16511 / JCM 12458 / E9I37-1</strain>
    </source>
</reference>
<dbReference type="KEGG" id="nsa:Nitsa_0584"/>
<dbReference type="Proteomes" id="UP000008633">
    <property type="component" value="Chromosome"/>
</dbReference>
<evidence type="ECO:0000256" key="3">
    <source>
        <dbReference type="SAM" id="MobiDB-lite"/>
    </source>
</evidence>
<protein>
    <submittedName>
        <fullName evidence="6">SPFH domain, Band 7 family protein</fullName>
    </submittedName>
</protein>
<dbReference type="AlphaFoldDB" id="E6X149"/>
<accession>E6X149</accession>
<evidence type="ECO:0000259" key="5">
    <source>
        <dbReference type="SMART" id="SM00244"/>
    </source>
</evidence>
<keyword evidence="4" id="KW-0472">Membrane</keyword>
<evidence type="ECO:0000313" key="6">
    <source>
        <dbReference type="EMBL" id="ADV45852.1"/>
    </source>
</evidence>
<keyword evidence="4" id="KW-0812">Transmembrane</keyword>
<feature type="compositionally biased region" description="Gly residues" evidence="3">
    <location>
        <begin position="24"/>
        <end position="34"/>
    </location>
</feature>
<evidence type="ECO:0000256" key="4">
    <source>
        <dbReference type="SAM" id="Phobius"/>
    </source>
</evidence>
<dbReference type="RefSeq" id="WP_013553548.1">
    <property type="nucleotide sequence ID" value="NC_014935.1"/>
</dbReference>
<reference evidence="7" key="2">
    <citation type="submission" date="2011-01" db="EMBL/GenBank/DDBJ databases">
        <title>The complete genome of Nitratifractor salsuginis DSM 16511.</title>
        <authorList>
            <consortium name="US DOE Joint Genome Institute (JGI-PGF)"/>
            <person name="Lucas S."/>
            <person name="Copeland A."/>
            <person name="Lapidus A."/>
            <person name="Bruce D."/>
            <person name="Goodwin L."/>
            <person name="Pitluck S."/>
            <person name="Kyrpides N."/>
            <person name="Mavromatis K."/>
            <person name="Ivanova N."/>
            <person name="Mikhailova N."/>
            <person name="Zeytun A."/>
            <person name="Detter J.C."/>
            <person name="Tapia R."/>
            <person name="Han C."/>
            <person name="Land M."/>
            <person name="Hauser L."/>
            <person name="Markowitz V."/>
            <person name="Cheng J.-F."/>
            <person name="Hugenholtz P."/>
            <person name="Woyke T."/>
            <person name="Wu D."/>
            <person name="Tindall B."/>
            <person name="Schuetze A."/>
            <person name="Brambilla E."/>
            <person name="Klenk H.-P."/>
            <person name="Eisen J.A."/>
        </authorList>
    </citation>
    <scope>NUCLEOTIDE SEQUENCE [LARGE SCALE GENOMIC DNA]</scope>
    <source>
        <strain evidence="7">DSM 16511 / JCM 12458 / E9I37-1</strain>
    </source>
</reference>
<keyword evidence="7" id="KW-1185">Reference proteome</keyword>
<keyword evidence="2" id="KW-0175">Coiled coil</keyword>
<dbReference type="SMART" id="SM00244">
    <property type="entry name" value="PHB"/>
    <property type="match status" value="1"/>
</dbReference>
<feature type="domain" description="Band 7" evidence="5">
    <location>
        <begin position="65"/>
        <end position="252"/>
    </location>
</feature>
<feature type="region of interest" description="Disordered" evidence="3">
    <location>
        <begin position="1"/>
        <end position="37"/>
    </location>
</feature>
<dbReference type="CDD" id="cd03401">
    <property type="entry name" value="SPFH_prohibitin"/>
    <property type="match status" value="1"/>
</dbReference>
<dbReference type="PANTHER" id="PTHR23222:SF0">
    <property type="entry name" value="PROHIBITIN 1"/>
    <property type="match status" value="1"/>
</dbReference>
<keyword evidence="4" id="KW-1133">Transmembrane helix</keyword>
<dbReference type="Pfam" id="PF01145">
    <property type="entry name" value="Band_7"/>
    <property type="match status" value="1"/>
</dbReference>
<proteinExistence type="predicted"/>
<feature type="transmembrane region" description="Helical" evidence="4">
    <location>
        <begin position="47"/>
        <end position="64"/>
    </location>
</feature>
<dbReference type="OrthoDB" id="9812991at2"/>
<dbReference type="InterPro" id="IPR036013">
    <property type="entry name" value="Band_7/SPFH_dom_sf"/>
</dbReference>
<dbReference type="Gene3D" id="3.30.479.30">
    <property type="entry name" value="Band 7 domain"/>
    <property type="match status" value="1"/>
</dbReference>
<feature type="coiled-coil region" evidence="2">
    <location>
        <begin position="244"/>
        <end position="289"/>
    </location>
</feature>
<dbReference type="SUPFAM" id="SSF117892">
    <property type="entry name" value="Band 7/SPFH domain"/>
    <property type="match status" value="1"/>
</dbReference>
<evidence type="ECO:0000256" key="2">
    <source>
        <dbReference type="SAM" id="Coils"/>
    </source>
</evidence>
<name>E6X149_NITSE</name>
<dbReference type="InterPro" id="IPR000163">
    <property type="entry name" value="Prohibitin"/>
</dbReference>
<organism evidence="6 7">
    <name type="scientific">Nitratifractor salsuginis (strain DSM 16511 / JCM 12458 / E9I37-1)</name>
    <dbReference type="NCBI Taxonomy" id="749222"/>
    <lineage>
        <taxon>Bacteria</taxon>
        <taxon>Pseudomonadati</taxon>
        <taxon>Campylobacterota</taxon>
        <taxon>Epsilonproteobacteria</taxon>
        <taxon>Campylobacterales</taxon>
        <taxon>Sulfurovaceae</taxon>
        <taxon>Nitratifractor</taxon>
    </lineage>
</organism>
<dbReference type="InterPro" id="IPR001107">
    <property type="entry name" value="Band_7"/>
</dbReference>
<comment type="subcellular location">
    <subcellularLocation>
        <location evidence="1">Membrane</location>
        <topology evidence="1">Single-pass membrane protein</topology>
    </subcellularLocation>
</comment>
<gene>
    <name evidence="6" type="ordered locus">Nitsa_0584</name>
</gene>
<dbReference type="PANTHER" id="PTHR23222">
    <property type="entry name" value="PROHIBITIN"/>
    <property type="match status" value="1"/>
</dbReference>
<evidence type="ECO:0000313" key="7">
    <source>
        <dbReference type="Proteomes" id="UP000008633"/>
    </source>
</evidence>
<sequence>MPADLNDYFKKRKPSKPEPEENNSGGGNTGGGSGFESPFGGENTNRYLVIGGIILVLILAFLTFKPYTIINSGEVGIKVVTGKFQDKPLKPGLHFFIPVFEKIIPVNTRVRMITYSNQTRPNVSEGYSRYEGGLKRNPAIRVMDSRGLDVDIDLAVQYHLRPETAPRTIATWGTGWEDKIINTKVREIVRDVIGKYAAENLPQKRTEIAREIQQRVRKAVESIPGKPVVLDSVELRNIELPPKIKAKIEELQAEKQNVMIAEQQKDRAKREAERKAEIARGEAQKKRIEAQGFADKIRIEATAQAKANKLISQSLTPSLLQLEQIKTQRAFNDALKVNKDAKIFLTPGGAVPNIWIDTKNREQKAVSAQQ</sequence>
<dbReference type="HOGENOM" id="CLU_047969_4_1_7"/>
<dbReference type="EMBL" id="CP002452">
    <property type="protein sequence ID" value="ADV45852.1"/>
    <property type="molecule type" value="Genomic_DNA"/>
</dbReference>
<dbReference type="STRING" id="749222.Nitsa_0584"/>